<reference evidence="1" key="1">
    <citation type="submission" date="2014-11" db="EMBL/GenBank/DDBJ databases">
        <authorList>
            <person name="Amaro Gonzalez C."/>
        </authorList>
    </citation>
    <scope>NUCLEOTIDE SEQUENCE</scope>
</reference>
<dbReference type="EMBL" id="GBXM01045791">
    <property type="protein sequence ID" value="JAH62786.1"/>
    <property type="molecule type" value="Transcribed_RNA"/>
</dbReference>
<organism evidence="1">
    <name type="scientific">Anguilla anguilla</name>
    <name type="common">European freshwater eel</name>
    <name type="synonym">Muraena anguilla</name>
    <dbReference type="NCBI Taxonomy" id="7936"/>
    <lineage>
        <taxon>Eukaryota</taxon>
        <taxon>Metazoa</taxon>
        <taxon>Chordata</taxon>
        <taxon>Craniata</taxon>
        <taxon>Vertebrata</taxon>
        <taxon>Euteleostomi</taxon>
        <taxon>Actinopterygii</taxon>
        <taxon>Neopterygii</taxon>
        <taxon>Teleostei</taxon>
        <taxon>Anguilliformes</taxon>
        <taxon>Anguillidae</taxon>
        <taxon>Anguilla</taxon>
    </lineage>
</organism>
<proteinExistence type="predicted"/>
<dbReference type="AlphaFoldDB" id="A0A0E9UAE1"/>
<name>A0A0E9UAE1_ANGAN</name>
<accession>A0A0E9UAE1</accession>
<protein>
    <submittedName>
        <fullName evidence="1">Uncharacterized protein</fullName>
    </submittedName>
</protein>
<evidence type="ECO:0000313" key="1">
    <source>
        <dbReference type="EMBL" id="JAH62786.1"/>
    </source>
</evidence>
<sequence length="36" mass="4105">MERVLLSMTAFLFLFIYEGAALCSKVRLTPWLVSVV</sequence>
<reference evidence="1" key="2">
    <citation type="journal article" date="2015" name="Fish Shellfish Immunol.">
        <title>Early steps in the European eel (Anguilla anguilla)-Vibrio vulnificus interaction in the gills: Role of the RtxA13 toxin.</title>
        <authorList>
            <person name="Callol A."/>
            <person name="Pajuelo D."/>
            <person name="Ebbesson L."/>
            <person name="Teles M."/>
            <person name="MacKenzie S."/>
            <person name="Amaro C."/>
        </authorList>
    </citation>
    <scope>NUCLEOTIDE SEQUENCE</scope>
</reference>